<dbReference type="AlphaFoldDB" id="A0A9P0M186"/>
<feature type="compositionally biased region" description="Polar residues" evidence="1">
    <location>
        <begin position="135"/>
        <end position="147"/>
    </location>
</feature>
<evidence type="ECO:0000256" key="1">
    <source>
        <dbReference type="SAM" id="MobiDB-lite"/>
    </source>
</evidence>
<reference evidence="2" key="1">
    <citation type="submission" date="2022-03" db="EMBL/GenBank/DDBJ databases">
        <authorList>
            <person name="Sayadi A."/>
        </authorList>
    </citation>
    <scope>NUCLEOTIDE SEQUENCE</scope>
</reference>
<evidence type="ECO:0000313" key="3">
    <source>
        <dbReference type="Proteomes" id="UP001152888"/>
    </source>
</evidence>
<proteinExistence type="predicted"/>
<keyword evidence="3" id="KW-1185">Reference proteome</keyword>
<sequence>MLFFCRYGIVKSIHCDLGNARLQNRHFPVSVPRKPGSTKNSHNTDLLINNPFKTQNTGHWTKMTETDKTTNLNPFRFLGTHLSETVSATPVLEHRLYSSLINFCNIPYLPFNMFIAHWDDFKFFTVQKDAHNGKNLPQPQQAFTPKSSKQKLSDIG</sequence>
<protein>
    <submittedName>
        <fullName evidence="2">Uncharacterized protein</fullName>
    </submittedName>
</protein>
<accession>A0A9P0M186</accession>
<feature type="compositionally biased region" description="Polar residues" evidence="1">
    <location>
        <begin position="37"/>
        <end position="48"/>
    </location>
</feature>
<feature type="region of interest" description="Disordered" evidence="1">
    <location>
        <begin position="28"/>
        <end position="48"/>
    </location>
</feature>
<evidence type="ECO:0000313" key="2">
    <source>
        <dbReference type="EMBL" id="CAH2003489.1"/>
    </source>
</evidence>
<comment type="caution">
    <text evidence="2">The sequence shown here is derived from an EMBL/GenBank/DDBJ whole genome shotgun (WGS) entry which is preliminary data.</text>
</comment>
<gene>
    <name evidence="2" type="ORF">ACAOBT_LOCUS27441</name>
</gene>
<organism evidence="2 3">
    <name type="scientific">Acanthoscelides obtectus</name>
    <name type="common">Bean weevil</name>
    <name type="synonym">Bruchus obtectus</name>
    <dbReference type="NCBI Taxonomy" id="200917"/>
    <lineage>
        <taxon>Eukaryota</taxon>
        <taxon>Metazoa</taxon>
        <taxon>Ecdysozoa</taxon>
        <taxon>Arthropoda</taxon>
        <taxon>Hexapoda</taxon>
        <taxon>Insecta</taxon>
        <taxon>Pterygota</taxon>
        <taxon>Neoptera</taxon>
        <taxon>Endopterygota</taxon>
        <taxon>Coleoptera</taxon>
        <taxon>Polyphaga</taxon>
        <taxon>Cucujiformia</taxon>
        <taxon>Chrysomeloidea</taxon>
        <taxon>Chrysomelidae</taxon>
        <taxon>Bruchinae</taxon>
        <taxon>Bruchini</taxon>
        <taxon>Acanthoscelides</taxon>
    </lineage>
</organism>
<dbReference type="EMBL" id="CAKOFQ010007543">
    <property type="protein sequence ID" value="CAH2003489.1"/>
    <property type="molecule type" value="Genomic_DNA"/>
</dbReference>
<name>A0A9P0M186_ACAOB</name>
<feature type="region of interest" description="Disordered" evidence="1">
    <location>
        <begin position="133"/>
        <end position="156"/>
    </location>
</feature>
<dbReference type="Proteomes" id="UP001152888">
    <property type="component" value="Unassembled WGS sequence"/>
</dbReference>